<dbReference type="Pfam" id="PF01881">
    <property type="entry name" value="Cas_Cas6_C"/>
    <property type="match status" value="1"/>
</dbReference>
<reference evidence="4" key="1">
    <citation type="journal article" date="2019" name="Int. J. Syst. Evol. Microbiol.">
        <title>The Global Catalogue of Microorganisms (GCM) 10K type strain sequencing project: providing services to taxonomists for standard genome sequencing and annotation.</title>
        <authorList>
            <consortium name="The Broad Institute Genomics Platform"/>
            <consortium name="The Broad Institute Genome Sequencing Center for Infectious Disease"/>
            <person name="Wu L."/>
            <person name="Ma J."/>
        </authorList>
    </citation>
    <scope>NUCLEOTIDE SEQUENCE [LARGE SCALE GENOMIC DNA]</scope>
    <source>
        <strain evidence="4">S1</strain>
    </source>
</reference>
<name>A0ABW4CCI2_9BACL</name>
<accession>A0ABW4CCI2</accession>
<keyword evidence="1" id="KW-0051">Antiviral defense</keyword>
<dbReference type="NCBIfam" id="TIGR01877">
    <property type="entry name" value="cas_cas6"/>
    <property type="match status" value="1"/>
</dbReference>
<keyword evidence="4" id="KW-1185">Reference proteome</keyword>
<comment type="caution">
    <text evidence="3">The sequence shown here is derived from an EMBL/GenBank/DDBJ whole genome shotgun (WGS) entry which is preliminary data.</text>
</comment>
<evidence type="ECO:0000259" key="2">
    <source>
        <dbReference type="Pfam" id="PF01881"/>
    </source>
</evidence>
<feature type="domain" description="CRISPR associated protein Cas6 C-terminal" evidence="2">
    <location>
        <begin position="112"/>
        <end position="236"/>
    </location>
</feature>
<evidence type="ECO:0000313" key="4">
    <source>
        <dbReference type="Proteomes" id="UP001597282"/>
    </source>
</evidence>
<dbReference type="Proteomes" id="UP001597282">
    <property type="component" value="Unassembled WGS sequence"/>
</dbReference>
<dbReference type="PANTHER" id="PTHR36984">
    <property type="entry name" value="CRISPR-ASSOCIATED ENDORIBONUCLEASE CAS6 1"/>
    <property type="match status" value="1"/>
</dbReference>
<organism evidence="3 4">
    <name type="scientific">Kroppenstedtia sanguinis</name>
    <dbReference type="NCBI Taxonomy" id="1380684"/>
    <lineage>
        <taxon>Bacteria</taxon>
        <taxon>Bacillati</taxon>
        <taxon>Bacillota</taxon>
        <taxon>Bacilli</taxon>
        <taxon>Bacillales</taxon>
        <taxon>Thermoactinomycetaceae</taxon>
        <taxon>Kroppenstedtia</taxon>
    </lineage>
</organism>
<gene>
    <name evidence="3" type="primary">cas6</name>
    <name evidence="3" type="ORF">ACFQ4Y_12595</name>
</gene>
<dbReference type="Gene3D" id="3.30.70.1900">
    <property type="match status" value="1"/>
</dbReference>
<dbReference type="PANTHER" id="PTHR36984:SF3">
    <property type="entry name" value="CRISPR-ASSOCIATED ENDORIBONUCLEASE CAS6"/>
    <property type="match status" value="1"/>
</dbReference>
<dbReference type="CDD" id="cd21140">
    <property type="entry name" value="Cas6_I-like"/>
    <property type="match status" value="1"/>
</dbReference>
<evidence type="ECO:0000256" key="1">
    <source>
        <dbReference type="ARBA" id="ARBA00023118"/>
    </source>
</evidence>
<protein>
    <submittedName>
        <fullName evidence="3">CRISPR-associated endoribonuclease Cas6</fullName>
    </submittedName>
</protein>
<sequence>MRILCAFETEKLPIDYRMGIVSLIKESLKRSDLAYYRYWYEGSPSKMKPFTFSPYLKNFDPLGEEIALEELHVTFSSPDHEFLLHLYNGLHDIGDLNYRGYTLVKKRLRMLPEKTIQTPVVILKTRSPILVEDATGRPLQPEDPDYVQELAYMADLALSNYRGYGLQDEFHMKPLNMRKRVLKESNREFRVQREGYLYFTTFQGTLAVKGHPQDLQLLYQLGLGHRRGLGLGCVDVIQQIHEFPGSTAG</sequence>
<dbReference type="InterPro" id="IPR010156">
    <property type="entry name" value="CRISPR-assoc_prot_Cas6"/>
</dbReference>
<dbReference type="Gene3D" id="3.30.70.1890">
    <property type="match status" value="1"/>
</dbReference>
<dbReference type="EMBL" id="JBHTNU010000012">
    <property type="protein sequence ID" value="MFD1427743.1"/>
    <property type="molecule type" value="Genomic_DNA"/>
</dbReference>
<evidence type="ECO:0000313" key="3">
    <source>
        <dbReference type="EMBL" id="MFD1427743.1"/>
    </source>
</evidence>
<dbReference type="RefSeq" id="WP_380165985.1">
    <property type="nucleotide sequence ID" value="NZ_JBHTNU010000012.1"/>
</dbReference>
<dbReference type="InterPro" id="IPR049435">
    <property type="entry name" value="Cas_Cas6_C"/>
</dbReference>
<dbReference type="InterPro" id="IPR045747">
    <property type="entry name" value="CRISPR-assoc_prot_Cas6_N_sf"/>
</dbReference>
<proteinExistence type="predicted"/>